<dbReference type="Proteomes" id="UP000269721">
    <property type="component" value="Unassembled WGS sequence"/>
</dbReference>
<sequence length="517" mass="58582">MPLTLPNETIDQILEHAPPRIAVSLRRSAVLRKHILAGNLEIPIQRALNRLDVDALQFFARVCPAWKSTNAEWYSLGEGISVPGWEPLDLDYENDGAEWGSEGGEGGGDGEEEEKESESGENVVEEVEQEEEELHQLRPVPAAIIRNRWDAVRFFVDAGCTTKYVVDITIAYDAKLEDISYLLDLGHEDIFTPNAITTAVYYNKVPLVRRFHQQGFSVISNYVMSNSCLKGWLDMVSLLLEIGAPSLNRIGDFAVKLLHDASIPNAFTTHAMNFAAKDSLDIVEFLHKSRKEGCTTNAMDVANRMGYIDIVQFLHKHRREGCTTRAMDLASRGGHIEVVKFLHYNRREECTSRAMDYACRTWASSSRIARDGPERKKERHAKKCERAKEIVFFLHRHRIEGCTGDAMESACKHGCAELVRFLLPIRPARERRRALDLAVQRGHVEILRVLYEGGERFKDEEVKRIALRWRKGVAEGGVEAFLRGMHGMSRVSLASSARAIGWLIRRGRKEPLIYGRM</sequence>
<dbReference type="AlphaFoldDB" id="A0A4P9VVF7"/>
<evidence type="ECO:0000256" key="1">
    <source>
        <dbReference type="SAM" id="MobiDB-lite"/>
    </source>
</evidence>
<evidence type="ECO:0000313" key="2">
    <source>
        <dbReference type="EMBL" id="RKO83629.1"/>
    </source>
</evidence>
<dbReference type="EMBL" id="ML001017">
    <property type="protein sequence ID" value="RKO83629.1"/>
    <property type="molecule type" value="Genomic_DNA"/>
</dbReference>
<dbReference type="PANTHER" id="PTHR46586:SF3">
    <property type="entry name" value="ANKYRIN REPEAT-CONTAINING PROTEIN"/>
    <property type="match status" value="1"/>
</dbReference>
<gene>
    <name evidence="2" type="ORF">BDK51DRAFT_53191</name>
</gene>
<protein>
    <recommendedName>
        <fullName evidence="4">Ankyrin repeat-containing domain protein</fullName>
    </recommendedName>
</protein>
<keyword evidence="3" id="KW-1185">Reference proteome</keyword>
<evidence type="ECO:0000313" key="3">
    <source>
        <dbReference type="Proteomes" id="UP000269721"/>
    </source>
</evidence>
<dbReference type="OrthoDB" id="194358at2759"/>
<dbReference type="InterPro" id="IPR052050">
    <property type="entry name" value="SecEffector_AnkRepeat"/>
</dbReference>
<accession>A0A4P9VVF7</accession>
<proteinExistence type="predicted"/>
<dbReference type="SUPFAM" id="SSF48403">
    <property type="entry name" value="Ankyrin repeat"/>
    <property type="match status" value="1"/>
</dbReference>
<evidence type="ECO:0008006" key="4">
    <source>
        <dbReference type="Google" id="ProtNLM"/>
    </source>
</evidence>
<dbReference type="InterPro" id="IPR036770">
    <property type="entry name" value="Ankyrin_rpt-contain_sf"/>
</dbReference>
<feature type="compositionally biased region" description="Acidic residues" evidence="1">
    <location>
        <begin position="123"/>
        <end position="133"/>
    </location>
</feature>
<dbReference type="Gene3D" id="1.25.40.20">
    <property type="entry name" value="Ankyrin repeat-containing domain"/>
    <property type="match status" value="2"/>
</dbReference>
<name>A0A4P9VVF7_9FUNG</name>
<dbReference type="PANTHER" id="PTHR46586">
    <property type="entry name" value="ANKYRIN REPEAT-CONTAINING PROTEIN"/>
    <property type="match status" value="1"/>
</dbReference>
<feature type="region of interest" description="Disordered" evidence="1">
    <location>
        <begin position="93"/>
        <end position="134"/>
    </location>
</feature>
<reference evidence="3" key="1">
    <citation type="journal article" date="2018" name="Nat. Microbiol.">
        <title>Leveraging single-cell genomics to expand the fungal tree of life.</title>
        <authorList>
            <person name="Ahrendt S.R."/>
            <person name="Quandt C.A."/>
            <person name="Ciobanu D."/>
            <person name="Clum A."/>
            <person name="Salamov A."/>
            <person name="Andreopoulos B."/>
            <person name="Cheng J.F."/>
            <person name="Woyke T."/>
            <person name="Pelin A."/>
            <person name="Henrissat B."/>
            <person name="Reynolds N.K."/>
            <person name="Benny G.L."/>
            <person name="Smith M.E."/>
            <person name="James T.Y."/>
            <person name="Grigoriev I.V."/>
        </authorList>
    </citation>
    <scope>NUCLEOTIDE SEQUENCE [LARGE SCALE GENOMIC DNA]</scope>
</reference>
<organism evidence="2 3">
    <name type="scientific">Blyttiomyces helicus</name>
    <dbReference type="NCBI Taxonomy" id="388810"/>
    <lineage>
        <taxon>Eukaryota</taxon>
        <taxon>Fungi</taxon>
        <taxon>Fungi incertae sedis</taxon>
        <taxon>Chytridiomycota</taxon>
        <taxon>Chytridiomycota incertae sedis</taxon>
        <taxon>Chytridiomycetes</taxon>
        <taxon>Chytridiomycetes incertae sedis</taxon>
        <taxon>Blyttiomyces</taxon>
    </lineage>
</organism>